<feature type="transmembrane region" description="Helical" evidence="1">
    <location>
        <begin position="77"/>
        <end position="97"/>
    </location>
</feature>
<keyword evidence="1" id="KW-1133">Transmembrane helix</keyword>
<evidence type="ECO:0000256" key="1">
    <source>
        <dbReference type="SAM" id="Phobius"/>
    </source>
</evidence>
<feature type="transmembrane region" description="Helical" evidence="1">
    <location>
        <begin position="27"/>
        <end position="45"/>
    </location>
</feature>
<keyword evidence="1" id="KW-0472">Membrane</keyword>
<gene>
    <name evidence="2" type="ORF">GCM10009092_28550</name>
</gene>
<evidence type="ECO:0008006" key="4">
    <source>
        <dbReference type="Google" id="ProtNLM"/>
    </source>
</evidence>
<sequence length="251" mass="29001">MVNVSEVKQFVIKYGKKWLFPDFTNKLTWLVAGTGATLLITPVALEQLLYNWLVETVNLNAGVPIAFAELEIGFADYWVGFGLIFLSLAHNIANRYFIYMDGLSSKEAKDRLIQVDRELFSKFKNDLSPDSRTVRFLRDVDLGGTYHDDDTRVLDRFCQTWNATDREFHDEELEILRKAFLDKSKSFLWKLANNSYDIGGSRYRCVPDPYVGDFNYPPEVDKTLCELNDMATELYNMHSELVRKARTTLSC</sequence>
<dbReference type="Proteomes" id="UP001501757">
    <property type="component" value="Unassembled WGS sequence"/>
</dbReference>
<dbReference type="EMBL" id="BAAAEI010000015">
    <property type="protein sequence ID" value="GAA0362465.1"/>
    <property type="molecule type" value="Genomic_DNA"/>
</dbReference>
<name>A0ABN0XFS0_9ALTE</name>
<keyword evidence="1" id="KW-0812">Transmembrane</keyword>
<reference evidence="2 3" key="1">
    <citation type="journal article" date="2019" name="Int. J. Syst. Evol. Microbiol.">
        <title>The Global Catalogue of Microorganisms (GCM) 10K type strain sequencing project: providing services to taxonomists for standard genome sequencing and annotation.</title>
        <authorList>
            <consortium name="The Broad Institute Genomics Platform"/>
            <consortium name="The Broad Institute Genome Sequencing Center for Infectious Disease"/>
            <person name="Wu L."/>
            <person name="Ma J."/>
        </authorList>
    </citation>
    <scope>NUCLEOTIDE SEQUENCE [LARGE SCALE GENOMIC DNA]</scope>
    <source>
        <strain evidence="2 3">JCM 13378</strain>
    </source>
</reference>
<keyword evidence="3" id="KW-1185">Reference proteome</keyword>
<evidence type="ECO:0000313" key="2">
    <source>
        <dbReference type="EMBL" id="GAA0362465.1"/>
    </source>
</evidence>
<organism evidence="2 3">
    <name type="scientific">Bowmanella denitrificans</name>
    <dbReference type="NCBI Taxonomy" id="366582"/>
    <lineage>
        <taxon>Bacteria</taxon>
        <taxon>Pseudomonadati</taxon>
        <taxon>Pseudomonadota</taxon>
        <taxon>Gammaproteobacteria</taxon>
        <taxon>Alteromonadales</taxon>
        <taxon>Alteromonadaceae</taxon>
        <taxon>Bowmanella</taxon>
    </lineage>
</organism>
<proteinExistence type="predicted"/>
<evidence type="ECO:0000313" key="3">
    <source>
        <dbReference type="Proteomes" id="UP001501757"/>
    </source>
</evidence>
<protein>
    <recommendedName>
        <fullName evidence="4">Ryanodine receptor Ryr domain-containing protein</fullName>
    </recommendedName>
</protein>
<comment type="caution">
    <text evidence="2">The sequence shown here is derived from an EMBL/GenBank/DDBJ whole genome shotgun (WGS) entry which is preliminary data.</text>
</comment>
<accession>A0ABN0XFS0</accession>
<dbReference type="RefSeq" id="WP_343845806.1">
    <property type="nucleotide sequence ID" value="NZ_BAAAEI010000015.1"/>
</dbReference>